<organism evidence="1 2">
    <name type="scientific">Vibrio parahaemolyticus</name>
    <dbReference type="NCBI Taxonomy" id="670"/>
    <lineage>
        <taxon>Bacteria</taxon>
        <taxon>Pseudomonadati</taxon>
        <taxon>Pseudomonadota</taxon>
        <taxon>Gammaproteobacteria</taxon>
        <taxon>Vibrionales</taxon>
        <taxon>Vibrionaceae</taxon>
        <taxon>Vibrio</taxon>
    </lineage>
</organism>
<dbReference type="Proteomes" id="UP000518904">
    <property type="component" value="Unassembled WGS sequence"/>
</dbReference>
<dbReference type="AlphaFoldDB" id="A0A7Y0SQX0"/>
<proteinExistence type="predicted"/>
<name>A0A7Y0SQX0_VIBPH</name>
<comment type="caution">
    <text evidence="1">The sequence shown here is derived from an EMBL/GenBank/DDBJ whole genome shotgun (WGS) entry which is preliminary data.</text>
</comment>
<gene>
    <name evidence="1" type="ORF">HKB16_34805</name>
</gene>
<sequence length="156" mass="17368">MIIQGALANFNSSEVTSTFLQVLNGSGVDIDLYEFTVPEGLSVKSGIDWRTVLHDTAAVVTLAPLLWSAYLKIIDEVPVKKDSGIYIQIKNCHGNSTDLFLGADIKGKEEFLTEFIRSAIALLEEENCVQSPVLEEEQEIQQSEFWSKVEKMNQKA</sequence>
<reference evidence="1 2" key="1">
    <citation type="submission" date="2020-04" db="EMBL/GenBank/DDBJ databases">
        <title>Whole-genome sequencing of Vibrio spp. from China reveals different genetic environments of blaCTX-M-14 among diverse lineages.</title>
        <authorList>
            <person name="Zheng Z."/>
            <person name="Ye L."/>
            <person name="Chen S."/>
        </authorList>
    </citation>
    <scope>NUCLEOTIDE SEQUENCE [LARGE SCALE GENOMIC DNA]</scope>
    <source>
        <strain evidence="1 2">Vb0551</strain>
    </source>
</reference>
<dbReference type="RefSeq" id="WP_141180099.1">
    <property type="nucleotide sequence ID" value="NZ_CP041202.1"/>
</dbReference>
<dbReference type="EMBL" id="JABCLB010002834">
    <property type="protein sequence ID" value="NMU88020.1"/>
    <property type="molecule type" value="Genomic_DNA"/>
</dbReference>
<accession>A0A7Y0SQX0</accession>
<evidence type="ECO:0000313" key="1">
    <source>
        <dbReference type="EMBL" id="NMU88020.1"/>
    </source>
</evidence>
<protein>
    <submittedName>
        <fullName evidence="1">Uncharacterized protein</fullName>
    </submittedName>
</protein>
<evidence type="ECO:0000313" key="2">
    <source>
        <dbReference type="Proteomes" id="UP000518904"/>
    </source>
</evidence>